<evidence type="ECO:0000256" key="1">
    <source>
        <dbReference type="SAM" id="Phobius"/>
    </source>
</evidence>
<protein>
    <recommendedName>
        <fullName evidence="5">Secreted peptide</fullName>
    </recommendedName>
</protein>
<dbReference type="Proteomes" id="UP001363622">
    <property type="component" value="Unassembled WGS sequence"/>
</dbReference>
<accession>A0ABR1KHP9</accession>
<name>A0ABR1KHP9_9PEZI</name>
<dbReference type="EMBL" id="JBBPHU010000009">
    <property type="protein sequence ID" value="KAK7513976.1"/>
    <property type="molecule type" value="Genomic_DNA"/>
</dbReference>
<keyword evidence="1" id="KW-0812">Transmembrane</keyword>
<feature type="chain" id="PRO_5047128222" description="Secreted peptide" evidence="2">
    <location>
        <begin position="22"/>
        <end position="136"/>
    </location>
</feature>
<gene>
    <name evidence="3" type="ORF">IWZ03DRAFT_246559</name>
</gene>
<comment type="caution">
    <text evidence="3">The sequence shown here is derived from an EMBL/GenBank/DDBJ whole genome shotgun (WGS) entry which is preliminary data.</text>
</comment>
<keyword evidence="1" id="KW-1133">Transmembrane helix</keyword>
<reference evidence="3 4" key="1">
    <citation type="submission" date="2024-04" db="EMBL/GenBank/DDBJ databases">
        <title>Phyllosticta paracitricarpa is synonymous to the EU quarantine fungus P. citricarpa based on phylogenomic analyses.</title>
        <authorList>
            <consortium name="Lawrence Berkeley National Laboratory"/>
            <person name="Van Ingen-Buijs V.A."/>
            <person name="Van Westerhoven A.C."/>
            <person name="Haridas S."/>
            <person name="Skiadas P."/>
            <person name="Martin F."/>
            <person name="Groenewald J.Z."/>
            <person name="Crous P.W."/>
            <person name="Seidl M.F."/>
        </authorList>
    </citation>
    <scope>NUCLEOTIDE SEQUENCE [LARGE SCALE GENOMIC DNA]</scope>
    <source>
        <strain evidence="3 4">CBS 123371</strain>
    </source>
</reference>
<sequence>MGARMLLLLLLLLLLLMMTLTMDGGSQKNKTDRMDGLKAPVHTLHVISSRTGICLFVCCHNSDVFLFAHAWALGMGHAWMEICLLIASLRRVGHGIACMEFLMLLMLLLMLLSLSSSLQVPAIGRLLAQLTRRLCS</sequence>
<evidence type="ECO:0000313" key="3">
    <source>
        <dbReference type="EMBL" id="KAK7513976.1"/>
    </source>
</evidence>
<feature type="signal peptide" evidence="2">
    <location>
        <begin position="1"/>
        <end position="21"/>
    </location>
</feature>
<organism evidence="3 4">
    <name type="scientific">Phyllosticta citriasiana</name>
    <dbReference type="NCBI Taxonomy" id="595635"/>
    <lineage>
        <taxon>Eukaryota</taxon>
        <taxon>Fungi</taxon>
        <taxon>Dikarya</taxon>
        <taxon>Ascomycota</taxon>
        <taxon>Pezizomycotina</taxon>
        <taxon>Dothideomycetes</taxon>
        <taxon>Dothideomycetes incertae sedis</taxon>
        <taxon>Botryosphaeriales</taxon>
        <taxon>Phyllostictaceae</taxon>
        <taxon>Phyllosticta</taxon>
    </lineage>
</organism>
<keyword evidence="4" id="KW-1185">Reference proteome</keyword>
<evidence type="ECO:0000256" key="2">
    <source>
        <dbReference type="SAM" id="SignalP"/>
    </source>
</evidence>
<keyword evidence="2" id="KW-0732">Signal</keyword>
<proteinExistence type="predicted"/>
<feature type="transmembrane region" description="Helical" evidence="1">
    <location>
        <begin position="70"/>
        <end position="89"/>
    </location>
</feature>
<feature type="transmembrane region" description="Helical" evidence="1">
    <location>
        <begin position="101"/>
        <end position="124"/>
    </location>
</feature>
<keyword evidence="1" id="KW-0472">Membrane</keyword>
<evidence type="ECO:0008006" key="5">
    <source>
        <dbReference type="Google" id="ProtNLM"/>
    </source>
</evidence>
<evidence type="ECO:0000313" key="4">
    <source>
        <dbReference type="Proteomes" id="UP001363622"/>
    </source>
</evidence>